<accession>A0A0F9UT08</accession>
<protein>
    <recommendedName>
        <fullName evidence="2">Methyltransferase type 11 domain-containing protein</fullName>
    </recommendedName>
</protein>
<reference evidence="1" key="1">
    <citation type="journal article" date="2015" name="Nature">
        <title>Complex archaea that bridge the gap between prokaryotes and eukaryotes.</title>
        <authorList>
            <person name="Spang A."/>
            <person name="Saw J.H."/>
            <person name="Jorgensen S.L."/>
            <person name="Zaremba-Niedzwiedzka K."/>
            <person name="Martijn J."/>
            <person name="Lind A.E."/>
            <person name="van Eijk R."/>
            <person name="Schleper C."/>
            <person name="Guy L."/>
            <person name="Ettema T.J."/>
        </authorList>
    </citation>
    <scope>NUCLEOTIDE SEQUENCE</scope>
</reference>
<sequence>MLEEAKWLAERLAALPDGDLFPLLNVGSGSLAFRRDEQSYIDKHVFAPLRARGGSVTHLDLQAGEGVDVVGDMTGPAVAADLSARGFRTVICSNLLEHVTDRPAVCRALLRVTPSGGRLFVSVPLANPRHLYPIDNLFRPTPEELAACFPHTEVVDAAVITEPETCGRMLLRRPRDLVLWLARCAVPFYRHDRWVAALGHWRWLGKHRSTSCILLRKP</sequence>
<evidence type="ECO:0008006" key="2">
    <source>
        <dbReference type="Google" id="ProtNLM"/>
    </source>
</evidence>
<proteinExistence type="predicted"/>
<dbReference type="EMBL" id="LAZR01000108">
    <property type="protein sequence ID" value="KKN90642.1"/>
    <property type="molecule type" value="Genomic_DNA"/>
</dbReference>
<dbReference type="InterPro" id="IPR029063">
    <property type="entry name" value="SAM-dependent_MTases_sf"/>
</dbReference>
<organism evidence="1">
    <name type="scientific">marine sediment metagenome</name>
    <dbReference type="NCBI Taxonomy" id="412755"/>
    <lineage>
        <taxon>unclassified sequences</taxon>
        <taxon>metagenomes</taxon>
        <taxon>ecological metagenomes</taxon>
    </lineage>
</organism>
<gene>
    <name evidence="1" type="ORF">LCGC14_0225850</name>
</gene>
<dbReference type="Gene3D" id="3.40.50.150">
    <property type="entry name" value="Vaccinia Virus protein VP39"/>
    <property type="match status" value="1"/>
</dbReference>
<comment type="caution">
    <text evidence="1">The sequence shown here is derived from an EMBL/GenBank/DDBJ whole genome shotgun (WGS) entry which is preliminary data.</text>
</comment>
<dbReference type="SUPFAM" id="SSF53335">
    <property type="entry name" value="S-adenosyl-L-methionine-dependent methyltransferases"/>
    <property type="match status" value="1"/>
</dbReference>
<evidence type="ECO:0000313" key="1">
    <source>
        <dbReference type="EMBL" id="KKN90642.1"/>
    </source>
</evidence>
<dbReference type="AlphaFoldDB" id="A0A0F9UT08"/>
<name>A0A0F9UT08_9ZZZZ</name>